<feature type="coiled-coil region" evidence="1">
    <location>
        <begin position="21"/>
        <end position="71"/>
    </location>
</feature>
<accession>A0ABS2QZ12</accession>
<organism evidence="2 3">
    <name type="scientific">Priestia iocasae</name>
    <dbReference type="NCBI Taxonomy" id="2291674"/>
    <lineage>
        <taxon>Bacteria</taxon>
        <taxon>Bacillati</taxon>
        <taxon>Bacillota</taxon>
        <taxon>Bacilli</taxon>
        <taxon>Bacillales</taxon>
        <taxon>Bacillaceae</taxon>
        <taxon>Priestia</taxon>
    </lineage>
</organism>
<evidence type="ECO:0000256" key="1">
    <source>
        <dbReference type="SAM" id="Coils"/>
    </source>
</evidence>
<comment type="caution">
    <text evidence="2">The sequence shown here is derived from an EMBL/GenBank/DDBJ whole genome shotgun (WGS) entry which is preliminary data.</text>
</comment>
<evidence type="ECO:0000313" key="2">
    <source>
        <dbReference type="EMBL" id="MBM7704433.1"/>
    </source>
</evidence>
<keyword evidence="3" id="KW-1185">Reference proteome</keyword>
<protein>
    <submittedName>
        <fullName evidence="2">Nuclease with TOPRIM domain</fullName>
    </submittedName>
</protein>
<evidence type="ECO:0000313" key="3">
    <source>
        <dbReference type="Proteomes" id="UP000809829"/>
    </source>
</evidence>
<sequence>MEEFDQLVSEQLETMDQLLFLQSEIERCQQVEVELAKLQHETTLASLREEITTMKKQLREIQQTFERQTEAIIQSYQKSAQLTP</sequence>
<keyword evidence="1" id="KW-0175">Coiled coil</keyword>
<gene>
    <name evidence="2" type="ORF">JOC83_003288</name>
</gene>
<proteinExistence type="predicted"/>
<dbReference type="RefSeq" id="WP_205188426.1">
    <property type="nucleotide sequence ID" value="NZ_JAFBFC010000006.1"/>
</dbReference>
<dbReference type="InterPro" id="IPR025572">
    <property type="entry name" value="YgaB"/>
</dbReference>
<name>A0ABS2QZ12_9BACI</name>
<dbReference type="Pfam" id="PF14182">
    <property type="entry name" value="YgaB"/>
    <property type="match status" value="1"/>
</dbReference>
<reference evidence="2 3" key="1">
    <citation type="submission" date="2021-01" db="EMBL/GenBank/DDBJ databases">
        <title>Genomic Encyclopedia of Type Strains, Phase IV (KMG-IV): sequencing the most valuable type-strain genomes for metagenomic binning, comparative biology and taxonomic classification.</title>
        <authorList>
            <person name="Goeker M."/>
        </authorList>
    </citation>
    <scope>NUCLEOTIDE SEQUENCE [LARGE SCALE GENOMIC DNA]</scope>
    <source>
        <strain evidence="2 3">DSM 104297</strain>
    </source>
</reference>
<dbReference type="EMBL" id="JAFBFC010000006">
    <property type="protein sequence ID" value="MBM7704433.1"/>
    <property type="molecule type" value="Genomic_DNA"/>
</dbReference>
<dbReference type="Proteomes" id="UP000809829">
    <property type="component" value="Unassembled WGS sequence"/>
</dbReference>